<keyword evidence="1" id="KW-0472">Membrane</keyword>
<dbReference type="OrthoDB" id="9793150at2"/>
<evidence type="ECO:0000256" key="1">
    <source>
        <dbReference type="SAM" id="Phobius"/>
    </source>
</evidence>
<feature type="transmembrane region" description="Helical" evidence="1">
    <location>
        <begin position="15"/>
        <end position="39"/>
    </location>
</feature>
<keyword evidence="1" id="KW-1133">Transmembrane helix</keyword>
<dbReference type="AlphaFoldDB" id="A0A330L4X6"/>
<evidence type="ECO:0000313" key="3">
    <source>
        <dbReference type="Proteomes" id="UP000248168"/>
    </source>
</evidence>
<keyword evidence="1" id="KW-0812">Transmembrane</keyword>
<sequence length="159" mass="17001">MRRHHDGGFSLVESMVAMSISMIVVMGGMAALQVSARLVQQGVMKTRALVLAQGRLEAKRSVRWETLLEDDLDHDGRMDVMMADDGQGADVSAGDGIYSAQWEHDGVTLKWTVAMDRLGPLGTAGLVTIRAAASYPGLGAVRMVEVGTVRANPAFTGSR</sequence>
<name>A0A330L4X6_9BACT</name>
<dbReference type="EMBL" id="OUNR01000012">
    <property type="protein sequence ID" value="SPP64884.1"/>
    <property type="molecule type" value="Genomic_DNA"/>
</dbReference>
<evidence type="ECO:0008006" key="4">
    <source>
        <dbReference type="Google" id="ProtNLM"/>
    </source>
</evidence>
<dbReference type="RefSeq" id="WP_121989206.1">
    <property type="nucleotide sequence ID" value="NZ_OUNR01000012.1"/>
</dbReference>
<dbReference type="NCBIfam" id="NF041940">
    <property type="entry name" value="choice_anch_X"/>
    <property type="match status" value="1"/>
</dbReference>
<reference evidence="3" key="1">
    <citation type="submission" date="2018-04" db="EMBL/GenBank/DDBJ databases">
        <authorList>
            <person name="Lucker S."/>
            <person name="Sakoula D."/>
        </authorList>
    </citation>
    <scope>NUCLEOTIDE SEQUENCE [LARGE SCALE GENOMIC DNA]</scope>
</reference>
<dbReference type="InterPro" id="IPR012902">
    <property type="entry name" value="N_methyl_site"/>
</dbReference>
<dbReference type="PROSITE" id="PS00409">
    <property type="entry name" value="PROKAR_NTER_METHYL"/>
    <property type="match status" value="1"/>
</dbReference>
<dbReference type="InParanoid" id="A0A330L4X6"/>
<keyword evidence="3" id="KW-1185">Reference proteome</keyword>
<protein>
    <recommendedName>
        <fullName evidence="4">Prepilin-type N-terminal cleavage/methylation domain-containing protein</fullName>
    </recommendedName>
</protein>
<gene>
    <name evidence="2" type="ORF">NITLEN_20524</name>
</gene>
<proteinExistence type="predicted"/>
<accession>A0A330L4X6</accession>
<dbReference type="Proteomes" id="UP000248168">
    <property type="component" value="Unassembled WGS sequence"/>
</dbReference>
<dbReference type="Pfam" id="PF07963">
    <property type="entry name" value="N_methyl"/>
    <property type="match status" value="1"/>
</dbReference>
<organism evidence="2 3">
    <name type="scientific">Nitrospira lenta</name>
    <dbReference type="NCBI Taxonomy" id="1436998"/>
    <lineage>
        <taxon>Bacteria</taxon>
        <taxon>Pseudomonadati</taxon>
        <taxon>Nitrospirota</taxon>
        <taxon>Nitrospiria</taxon>
        <taxon>Nitrospirales</taxon>
        <taxon>Nitrospiraceae</taxon>
        <taxon>Nitrospira</taxon>
    </lineage>
</organism>
<evidence type="ECO:0000313" key="2">
    <source>
        <dbReference type="EMBL" id="SPP64884.1"/>
    </source>
</evidence>